<reference evidence="10" key="1">
    <citation type="submission" date="2021-07" db="EMBL/GenBank/DDBJ databases">
        <title>Roseobacter insulae sp. nov., isolated from a tidal flat.</title>
        <authorList>
            <person name="Park S."/>
            <person name="Yoon J.-H."/>
        </authorList>
    </citation>
    <scope>NUCLEOTIDE SEQUENCE</scope>
    <source>
        <strain evidence="10">YSTF-M11</strain>
    </source>
</reference>
<dbReference type="CDD" id="cd11386">
    <property type="entry name" value="MCP_signal"/>
    <property type="match status" value="1"/>
</dbReference>
<sequence>MGSVVSNLFGSVLMRLAVIFGALAAMTAAAIVIGWVVFQSIATDMSVLSDQRLPELRNSARVVATSERIRSVLSSILVADDAAALDALSGKTRMTIADMTQSTEALGEARAQDLTPLISKVEAALAALNTARLDAFRSADQVANEVENAQRLATQASALLDQASDDAYFDLVLGGDGTIDSIDETLTQLIETDFALYQATLELRAEVNLISGLALSVWQTRDPAMLSILGDLASAAQDRLDALLPIVSGAEATADLAALVTAAQPGYQQIFALEGSRLRPEEILSVRQEIDAALSSALDDIYFQLVINSDDAKVANEESIRGLMDDQVLRIRRQAALDSATKTFFASAMQTALARDQGELSMLQDDLLVKAAKLRDALAGATEEVTAKLSEILTIADPETGIAATRAAAFIANDAAAAAARSATVAVQEISAEIGAFAARAQDEIDGTADSLNAEVALARMRMQQVGWASVALVLLAPLLIWGTVTRPLNRVTAVTERLAQGDLSEITGIGGQKGEIGRMARALTVFRDGALERIQLQEDDKARQAEMLEKERAAEQEKRAEEIRQREAEEERARAERAREAEEQARNEELRAAADAERKARADEQAAVVDALAQSLRRLSTGDLSHRIETEFPGTYEALRQDYNAALETLADLIRRIGESSGMIDASSSEIAASSLDLSRRTENAAATLEETAAALSELTSSVTSAARGATEASATVDTVKKDTETSREVMHQAVAAMGEIEDSSTKIAKIVEVIDSIAFQTNLLALNAGVEAARAGDAGRGFAVVASEVRILAHRCSEAATQINTLISESTDHVEKGVSLIDRTSEALETILQGVTNVSQNVSEIAVSASEQSGGIAEINTAVEQLDRSTQQNAAMFEETTAASQSLTNEASTLAKLVAGFVVTRPADRADDGSDIEQRA</sequence>
<keyword evidence="7" id="KW-0472">Membrane</keyword>
<keyword evidence="2" id="KW-0145">Chemotaxis</keyword>
<evidence type="ECO:0000259" key="8">
    <source>
        <dbReference type="PROSITE" id="PS50111"/>
    </source>
</evidence>
<dbReference type="SMART" id="SM00304">
    <property type="entry name" value="HAMP"/>
    <property type="match status" value="2"/>
</dbReference>
<dbReference type="InterPro" id="IPR004089">
    <property type="entry name" value="MCPsignal_dom"/>
</dbReference>
<evidence type="ECO:0000256" key="2">
    <source>
        <dbReference type="ARBA" id="ARBA00022500"/>
    </source>
</evidence>
<feature type="domain" description="HAMP" evidence="9">
    <location>
        <begin position="483"/>
        <end position="536"/>
    </location>
</feature>
<feature type="transmembrane region" description="Helical" evidence="7">
    <location>
        <begin position="466"/>
        <end position="485"/>
    </location>
</feature>
<dbReference type="GO" id="GO:0016020">
    <property type="term" value="C:membrane"/>
    <property type="evidence" value="ECO:0007669"/>
    <property type="project" value="UniProtKB-SubCell"/>
</dbReference>
<accession>A0A9X1K474</accession>
<proteinExistence type="inferred from homology"/>
<organism evidence="10 11">
    <name type="scientific">Roseobacter insulae</name>
    <dbReference type="NCBI Taxonomy" id="2859783"/>
    <lineage>
        <taxon>Bacteria</taxon>
        <taxon>Pseudomonadati</taxon>
        <taxon>Pseudomonadota</taxon>
        <taxon>Alphaproteobacteria</taxon>
        <taxon>Rhodobacterales</taxon>
        <taxon>Roseobacteraceae</taxon>
        <taxon>Roseobacter</taxon>
    </lineage>
</organism>
<dbReference type="PROSITE" id="PS50885">
    <property type="entry name" value="HAMP"/>
    <property type="match status" value="2"/>
</dbReference>
<dbReference type="PANTHER" id="PTHR43531:SF11">
    <property type="entry name" value="METHYL-ACCEPTING CHEMOTAXIS PROTEIN 3"/>
    <property type="match status" value="1"/>
</dbReference>
<protein>
    <submittedName>
        <fullName evidence="10">Methyl-accepting chemotaxis protein</fullName>
    </submittedName>
</protein>
<dbReference type="InterPro" id="IPR003660">
    <property type="entry name" value="HAMP_dom"/>
</dbReference>
<evidence type="ECO:0000259" key="9">
    <source>
        <dbReference type="PROSITE" id="PS50885"/>
    </source>
</evidence>
<dbReference type="AlphaFoldDB" id="A0A9X1K474"/>
<feature type="transmembrane region" description="Helical" evidence="7">
    <location>
        <begin position="12"/>
        <end position="38"/>
    </location>
</feature>
<dbReference type="FunFam" id="1.10.287.950:FF:000001">
    <property type="entry name" value="Methyl-accepting chemotaxis sensory transducer"/>
    <property type="match status" value="1"/>
</dbReference>
<dbReference type="PANTHER" id="PTHR43531">
    <property type="entry name" value="PROTEIN ICFG"/>
    <property type="match status" value="1"/>
</dbReference>
<dbReference type="InterPro" id="IPR051310">
    <property type="entry name" value="MCP_chemotaxis"/>
</dbReference>
<dbReference type="PROSITE" id="PS50111">
    <property type="entry name" value="CHEMOTAXIS_TRANSDUC_2"/>
    <property type="match status" value="1"/>
</dbReference>
<keyword evidence="11" id="KW-1185">Reference proteome</keyword>
<feature type="domain" description="Methyl-accepting transducer" evidence="8">
    <location>
        <begin position="661"/>
        <end position="890"/>
    </location>
</feature>
<feature type="region of interest" description="Disordered" evidence="6">
    <location>
        <begin position="551"/>
        <end position="599"/>
    </location>
</feature>
<keyword evidence="4" id="KW-0807">Transducer</keyword>
<feature type="domain" description="HAMP" evidence="9">
    <location>
        <begin position="604"/>
        <end position="656"/>
    </location>
</feature>
<evidence type="ECO:0000256" key="1">
    <source>
        <dbReference type="ARBA" id="ARBA00004370"/>
    </source>
</evidence>
<dbReference type="Pfam" id="PF00015">
    <property type="entry name" value="MCPsignal"/>
    <property type="match status" value="1"/>
</dbReference>
<evidence type="ECO:0000313" key="10">
    <source>
        <dbReference type="EMBL" id="MBW4710308.1"/>
    </source>
</evidence>
<dbReference type="RefSeq" id="WP_219506708.1">
    <property type="nucleotide sequence ID" value="NZ_JAHXDN010000007.1"/>
</dbReference>
<feature type="coiled-coil region" evidence="5">
    <location>
        <begin position="139"/>
        <end position="166"/>
    </location>
</feature>
<comment type="caution">
    <text evidence="10">The sequence shown here is derived from an EMBL/GenBank/DDBJ whole genome shotgun (WGS) entry which is preliminary data.</text>
</comment>
<dbReference type="SMART" id="SM00283">
    <property type="entry name" value="MA"/>
    <property type="match status" value="1"/>
</dbReference>
<comment type="subcellular location">
    <subcellularLocation>
        <location evidence="1">Membrane</location>
    </subcellularLocation>
</comment>
<dbReference type="Pfam" id="PF00672">
    <property type="entry name" value="HAMP"/>
    <property type="match status" value="1"/>
</dbReference>
<keyword evidence="5" id="KW-0175">Coiled coil</keyword>
<keyword evidence="7" id="KW-0812">Transmembrane</keyword>
<evidence type="ECO:0000256" key="5">
    <source>
        <dbReference type="SAM" id="Coils"/>
    </source>
</evidence>
<evidence type="ECO:0000256" key="6">
    <source>
        <dbReference type="SAM" id="MobiDB-lite"/>
    </source>
</evidence>
<comment type="similarity">
    <text evidence="3">Belongs to the methyl-accepting chemotaxis (MCP) protein family.</text>
</comment>
<evidence type="ECO:0000256" key="4">
    <source>
        <dbReference type="PROSITE-ProRule" id="PRU00284"/>
    </source>
</evidence>
<evidence type="ECO:0000256" key="7">
    <source>
        <dbReference type="SAM" id="Phobius"/>
    </source>
</evidence>
<dbReference type="EMBL" id="JAHXDN010000007">
    <property type="protein sequence ID" value="MBW4710308.1"/>
    <property type="molecule type" value="Genomic_DNA"/>
</dbReference>
<evidence type="ECO:0000256" key="3">
    <source>
        <dbReference type="ARBA" id="ARBA00029447"/>
    </source>
</evidence>
<dbReference type="GO" id="GO:0006935">
    <property type="term" value="P:chemotaxis"/>
    <property type="evidence" value="ECO:0007669"/>
    <property type="project" value="UniProtKB-KW"/>
</dbReference>
<keyword evidence="7" id="KW-1133">Transmembrane helix</keyword>
<evidence type="ECO:0000313" key="11">
    <source>
        <dbReference type="Proteomes" id="UP001138661"/>
    </source>
</evidence>
<dbReference type="GO" id="GO:0007165">
    <property type="term" value="P:signal transduction"/>
    <property type="evidence" value="ECO:0007669"/>
    <property type="project" value="UniProtKB-KW"/>
</dbReference>
<dbReference type="CDD" id="cd06225">
    <property type="entry name" value="HAMP"/>
    <property type="match status" value="1"/>
</dbReference>
<dbReference type="Proteomes" id="UP001138661">
    <property type="component" value="Unassembled WGS sequence"/>
</dbReference>
<gene>
    <name evidence="10" type="ORF">KX928_21170</name>
</gene>
<name>A0A9X1K474_9RHOB</name>